<evidence type="ECO:0000313" key="2">
    <source>
        <dbReference type="Proteomes" id="UP000564644"/>
    </source>
</evidence>
<gene>
    <name evidence="1" type="ORF">H7C18_13265</name>
</gene>
<comment type="caution">
    <text evidence="1">The sequence shown here is derived from an EMBL/GenBank/DDBJ whole genome shotgun (WGS) entry which is preliminary data.</text>
</comment>
<name>A0A7X0SL50_9BACL</name>
<organism evidence="1 2">
    <name type="scientific">Cohnella zeiphila</name>
    <dbReference type="NCBI Taxonomy" id="2761120"/>
    <lineage>
        <taxon>Bacteria</taxon>
        <taxon>Bacillati</taxon>
        <taxon>Bacillota</taxon>
        <taxon>Bacilli</taxon>
        <taxon>Bacillales</taxon>
        <taxon>Paenibacillaceae</taxon>
        <taxon>Cohnella</taxon>
    </lineage>
</organism>
<reference evidence="1 2" key="1">
    <citation type="submission" date="2020-08" db="EMBL/GenBank/DDBJ databases">
        <title>Cohnella phylogeny.</title>
        <authorList>
            <person name="Dunlap C."/>
        </authorList>
    </citation>
    <scope>NUCLEOTIDE SEQUENCE [LARGE SCALE GENOMIC DNA]</scope>
    <source>
        <strain evidence="1 2">CBP 2801</strain>
    </source>
</reference>
<keyword evidence="2" id="KW-1185">Reference proteome</keyword>
<proteinExistence type="predicted"/>
<dbReference type="RefSeq" id="WP_185129557.1">
    <property type="nucleotide sequence ID" value="NZ_JACJVO010000016.1"/>
</dbReference>
<dbReference type="Proteomes" id="UP000564644">
    <property type="component" value="Unassembled WGS sequence"/>
</dbReference>
<accession>A0A7X0SL50</accession>
<evidence type="ECO:0000313" key="1">
    <source>
        <dbReference type="EMBL" id="MBB6731884.1"/>
    </source>
</evidence>
<dbReference type="AlphaFoldDB" id="A0A7X0SL50"/>
<sequence>MDGNKLYIRIDNQQRIIDGYAEWQTEKRNDDEILITESGPRQFNLYWADSLYVEDGKYKGQYRFKWTDGQRVERTQEELDAEWAARPPAPPSLQDQINQITVTLGDFILGGM</sequence>
<protein>
    <submittedName>
        <fullName evidence="1">Uncharacterized protein</fullName>
    </submittedName>
</protein>
<dbReference type="EMBL" id="JACJVO010000016">
    <property type="protein sequence ID" value="MBB6731884.1"/>
    <property type="molecule type" value="Genomic_DNA"/>
</dbReference>